<name>A0ABP6Z046_9ACTN</name>
<dbReference type="InterPro" id="IPR050390">
    <property type="entry name" value="C5-Methyltransferase"/>
</dbReference>
<keyword evidence="5" id="KW-0680">Restriction system</keyword>
<accession>A0ABP6Z046</accession>
<proteinExistence type="inferred from homology"/>
<evidence type="ECO:0000256" key="6">
    <source>
        <dbReference type="PROSITE-ProRule" id="PRU01016"/>
    </source>
</evidence>
<keyword evidence="2 6" id="KW-0489">Methyltransferase</keyword>
<organism evidence="7 8">
    <name type="scientific">Kribbella ginsengisoli</name>
    <dbReference type="NCBI Taxonomy" id="363865"/>
    <lineage>
        <taxon>Bacteria</taxon>
        <taxon>Bacillati</taxon>
        <taxon>Actinomycetota</taxon>
        <taxon>Actinomycetes</taxon>
        <taxon>Propionibacteriales</taxon>
        <taxon>Kribbellaceae</taxon>
        <taxon>Kribbella</taxon>
    </lineage>
</organism>
<dbReference type="InterPro" id="IPR001525">
    <property type="entry name" value="C5_MeTfrase"/>
</dbReference>
<evidence type="ECO:0000256" key="2">
    <source>
        <dbReference type="ARBA" id="ARBA00022603"/>
    </source>
</evidence>
<keyword evidence="4 6" id="KW-0949">S-adenosyl-L-methionine</keyword>
<sequence>MVDLFAGPGGLDVAAQWLGVAADGIEWDADACATRYEAHLATHEGDVQKFRPRNFPDAKVLTGGPPCQTYTVAGSGHGRRALNEVVTAAEGMAFGEDPAEVFTTLDERTRLVLEPLRWVLEAHQDGKPYEAVVLEQVPAVLPVWRAVRDVLRRIGYSCECEILRTEQFGVPQTRRRAILIARRDAVASMPTPTHRQYRRGVPRDEGDQSLLPWRTMGDTLARPTSFTVISNYGTGGNPKLRGRRGSDEPAFTVTGKIRRNRVQMQGGIIERFDYAEAGMLQTFPNDYPWSGRDIAQQIGNAIPPRLAVHVLASALGRKIDEDSLDDAVTRSWTDAKVESPLVRSTAAAADASSVDVK</sequence>
<dbReference type="PROSITE" id="PS51679">
    <property type="entry name" value="SAM_MT_C5"/>
    <property type="match status" value="1"/>
</dbReference>
<evidence type="ECO:0000256" key="5">
    <source>
        <dbReference type="ARBA" id="ARBA00022747"/>
    </source>
</evidence>
<dbReference type="Proteomes" id="UP001501222">
    <property type="component" value="Unassembled WGS sequence"/>
</dbReference>
<dbReference type="Pfam" id="PF00145">
    <property type="entry name" value="DNA_methylase"/>
    <property type="match status" value="2"/>
</dbReference>
<dbReference type="SUPFAM" id="SSF53335">
    <property type="entry name" value="S-adenosyl-L-methionine-dependent methyltransferases"/>
    <property type="match status" value="1"/>
</dbReference>
<dbReference type="PANTHER" id="PTHR10629:SF52">
    <property type="entry name" value="DNA (CYTOSINE-5)-METHYLTRANSFERASE 1"/>
    <property type="match status" value="1"/>
</dbReference>
<evidence type="ECO:0000256" key="4">
    <source>
        <dbReference type="ARBA" id="ARBA00022691"/>
    </source>
</evidence>
<comment type="similarity">
    <text evidence="6">Belongs to the class I-like SAM-binding methyltransferase superfamily. C5-methyltransferase family.</text>
</comment>
<evidence type="ECO:0000256" key="3">
    <source>
        <dbReference type="ARBA" id="ARBA00022679"/>
    </source>
</evidence>
<keyword evidence="3 6" id="KW-0808">Transferase</keyword>
<dbReference type="InterPro" id="IPR029063">
    <property type="entry name" value="SAM-dependent_MTases_sf"/>
</dbReference>
<dbReference type="Gene3D" id="3.90.120.10">
    <property type="entry name" value="DNA Methylase, subunit A, domain 2"/>
    <property type="match status" value="1"/>
</dbReference>
<dbReference type="EC" id="2.1.1.37" evidence="1"/>
<dbReference type="PANTHER" id="PTHR10629">
    <property type="entry name" value="CYTOSINE-SPECIFIC METHYLTRANSFERASE"/>
    <property type="match status" value="1"/>
</dbReference>
<reference evidence="8" key="1">
    <citation type="journal article" date="2019" name="Int. J. Syst. Evol. Microbiol.">
        <title>The Global Catalogue of Microorganisms (GCM) 10K type strain sequencing project: providing services to taxonomists for standard genome sequencing and annotation.</title>
        <authorList>
            <consortium name="The Broad Institute Genomics Platform"/>
            <consortium name="The Broad Institute Genome Sequencing Center for Infectious Disease"/>
            <person name="Wu L."/>
            <person name="Ma J."/>
        </authorList>
    </citation>
    <scope>NUCLEOTIDE SEQUENCE [LARGE SCALE GENOMIC DNA]</scope>
    <source>
        <strain evidence="8">JCM 16928</strain>
    </source>
</reference>
<comment type="caution">
    <text evidence="7">The sequence shown here is derived from an EMBL/GenBank/DDBJ whole genome shotgun (WGS) entry which is preliminary data.</text>
</comment>
<feature type="active site" evidence="6">
    <location>
        <position position="67"/>
    </location>
</feature>
<evidence type="ECO:0000313" key="8">
    <source>
        <dbReference type="Proteomes" id="UP001501222"/>
    </source>
</evidence>
<keyword evidence="8" id="KW-1185">Reference proteome</keyword>
<evidence type="ECO:0000313" key="7">
    <source>
        <dbReference type="EMBL" id="GAA3594917.1"/>
    </source>
</evidence>
<protein>
    <recommendedName>
        <fullName evidence="1">DNA (cytosine-5-)-methyltransferase</fullName>
        <ecNumber evidence="1">2.1.1.37</ecNumber>
    </recommendedName>
</protein>
<dbReference type="EMBL" id="BAABAA010000018">
    <property type="protein sequence ID" value="GAA3594917.1"/>
    <property type="molecule type" value="Genomic_DNA"/>
</dbReference>
<evidence type="ECO:0000256" key="1">
    <source>
        <dbReference type="ARBA" id="ARBA00011975"/>
    </source>
</evidence>
<dbReference type="Gene3D" id="3.40.50.150">
    <property type="entry name" value="Vaccinia Virus protein VP39"/>
    <property type="match status" value="1"/>
</dbReference>
<gene>
    <name evidence="7" type="ORF">GCM10022235_77700</name>
</gene>